<protein>
    <submittedName>
        <fullName evidence="2">Uncharacterized protein</fullName>
    </submittedName>
</protein>
<feature type="compositionally biased region" description="Basic and acidic residues" evidence="1">
    <location>
        <begin position="1"/>
        <end position="11"/>
    </location>
</feature>
<reference evidence="2" key="1">
    <citation type="submission" date="2023-07" db="EMBL/GenBank/DDBJ databases">
        <title>draft genome sequence of fig (Ficus carica).</title>
        <authorList>
            <person name="Takahashi T."/>
            <person name="Nishimura K."/>
        </authorList>
    </citation>
    <scope>NUCLEOTIDE SEQUENCE</scope>
</reference>
<evidence type="ECO:0000256" key="1">
    <source>
        <dbReference type="SAM" id="MobiDB-lite"/>
    </source>
</evidence>
<proteinExistence type="predicted"/>
<feature type="region of interest" description="Disordered" evidence="1">
    <location>
        <begin position="47"/>
        <end position="67"/>
    </location>
</feature>
<organism evidence="2 3">
    <name type="scientific">Ficus carica</name>
    <name type="common">Common fig</name>
    <dbReference type="NCBI Taxonomy" id="3494"/>
    <lineage>
        <taxon>Eukaryota</taxon>
        <taxon>Viridiplantae</taxon>
        <taxon>Streptophyta</taxon>
        <taxon>Embryophyta</taxon>
        <taxon>Tracheophyta</taxon>
        <taxon>Spermatophyta</taxon>
        <taxon>Magnoliopsida</taxon>
        <taxon>eudicotyledons</taxon>
        <taxon>Gunneridae</taxon>
        <taxon>Pentapetalae</taxon>
        <taxon>rosids</taxon>
        <taxon>fabids</taxon>
        <taxon>Rosales</taxon>
        <taxon>Moraceae</taxon>
        <taxon>Ficeae</taxon>
        <taxon>Ficus</taxon>
    </lineage>
</organism>
<gene>
    <name evidence="2" type="ORF">TIFTF001_007961</name>
</gene>
<accession>A0AA87ZM59</accession>
<comment type="caution">
    <text evidence="2">The sequence shown here is derived from an EMBL/GenBank/DDBJ whole genome shotgun (WGS) entry which is preliminary data.</text>
</comment>
<sequence>MKRRKEARERSGAMTAISESGDSDGIRTLASSSPSDQVSAVSSFARAQRAERGGKEERALLRACDED</sequence>
<evidence type="ECO:0000313" key="2">
    <source>
        <dbReference type="EMBL" id="GMN38718.1"/>
    </source>
</evidence>
<keyword evidence="3" id="KW-1185">Reference proteome</keyword>
<feature type="compositionally biased region" description="Basic and acidic residues" evidence="1">
    <location>
        <begin position="48"/>
        <end position="67"/>
    </location>
</feature>
<dbReference type="AlphaFoldDB" id="A0AA87ZM59"/>
<name>A0AA87ZM59_FICCA</name>
<dbReference type="Proteomes" id="UP001187192">
    <property type="component" value="Unassembled WGS sequence"/>
</dbReference>
<evidence type="ECO:0000313" key="3">
    <source>
        <dbReference type="Proteomes" id="UP001187192"/>
    </source>
</evidence>
<dbReference type="EMBL" id="BTGU01000008">
    <property type="protein sequence ID" value="GMN38718.1"/>
    <property type="molecule type" value="Genomic_DNA"/>
</dbReference>
<feature type="region of interest" description="Disordered" evidence="1">
    <location>
        <begin position="1"/>
        <end position="35"/>
    </location>
</feature>